<dbReference type="RefSeq" id="WP_075761635.1">
    <property type="nucleotide sequence ID" value="NZ_MJIL01000023.1"/>
</dbReference>
<dbReference type="AlphaFoldDB" id="A0A1Q9H7K2"/>
<sequence length="119" mass="13619">MIKYRHQLRFIEGSVESGNFEDVATLTYVGELPSVPSPGLVVSLTDDVDFEIQHVSFLVHEGIYQSFSYIDFYALDDRSQAFVGREDWIARWVKYGFEIYSTNRVSKEAIEAAVEDVIV</sequence>
<evidence type="ECO:0000313" key="2">
    <source>
        <dbReference type="Proteomes" id="UP000186905"/>
    </source>
</evidence>
<gene>
    <name evidence="1" type="ORF">BIT28_20170</name>
</gene>
<reference evidence="1 2" key="1">
    <citation type="submission" date="2016-09" db="EMBL/GenBank/DDBJ databases">
        <title>Photobacterium proteolyticum sp. nov. a protease producing bacterium isolated from ocean sediments of Laizhou Bay.</title>
        <authorList>
            <person name="Li Y."/>
        </authorList>
    </citation>
    <scope>NUCLEOTIDE SEQUENCE [LARGE SCALE GENOMIC DNA]</scope>
    <source>
        <strain evidence="1 2">13-12</strain>
    </source>
</reference>
<evidence type="ECO:0000313" key="1">
    <source>
        <dbReference type="EMBL" id="OLQ83785.1"/>
    </source>
</evidence>
<comment type="caution">
    <text evidence="1">The sequence shown here is derived from an EMBL/GenBank/DDBJ whole genome shotgun (WGS) entry which is preliminary data.</text>
</comment>
<keyword evidence="2" id="KW-1185">Reference proteome</keyword>
<accession>A0A1Q9H7K2</accession>
<organism evidence="1 2">
    <name type="scientific">Photobacterium proteolyticum</name>
    <dbReference type="NCBI Taxonomy" id="1903952"/>
    <lineage>
        <taxon>Bacteria</taxon>
        <taxon>Pseudomonadati</taxon>
        <taxon>Pseudomonadota</taxon>
        <taxon>Gammaproteobacteria</taxon>
        <taxon>Vibrionales</taxon>
        <taxon>Vibrionaceae</taxon>
        <taxon>Photobacterium</taxon>
    </lineage>
</organism>
<name>A0A1Q9H7K2_9GAMM</name>
<protein>
    <submittedName>
        <fullName evidence="1">Uncharacterized protein</fullName>
    </submittedName>
</protein>
<proteinExistence type="predicted"/>
<dbReference type="EMBL" id="MJIL01000023">
    <property type="protein sequence ID" value="OLQ83785.1"/>
    <property type="molecule type" value="Genomic_DNA"/>
</dbReference>
<dbReference type="Proteomes" id="UP000186905">
    <property type="component" value="Unassembled WGS sequence"/>
</dbReference>